<reference evidence="1 2" key="1">
    <citation type="submission" date="2015-03" db="EMBL/GenBank/DDBJ databases">
        <title>RNA-seq based gene annotation and comparative genomics of four Zymoseptoria species reveal species-specific pathogenicity related genes and transposable element activity.</title>
        <authorList>
            <person name="Grandaubert J."/>
            <person name="Bhattacharyya A."/>
            <person name="Stukenbrock E.H."/>
        </authorList>
    </citation>
    <scope>NUCLEOTIDE SEQUENCE [LARGE SCALE GENOMIC DNA]</scope>
    <source>
        <strain evidence="1 2">Zb18110</strain>
    </source>
</reference>
<organism evidence="1 2">
    <name type="scientific">Zymoseptoria brevis</name>
    <dbReference type="NCBI Taxonomy" id="1047168"/>
    <lineage>
        <taxon>Eukaryota</taxon>
        <taxon>Fungi</taxon>
        <taxon>Dikarya</taxon>
        <taxon>Ascomycota</taxon>
        <taxon>Pezizomycotina</taxon>
        <taxon>Dothideomycetes</taxon>
        <taxon>Dothideomycetidae</taxon>
        <taxon>Mycosphaerellales</taxon>
        <taxon>Mycosphaerellaceae</taxon>
        <taxon>Zymoseptoria</taxon>
    </lineage>
</organism>
<evidence type="ECO:0000313" key="2">
    <source>
        <dbReference type="Proteomes" id="UP000033647"/>
    </source>
</evidence>
<protein>
    <submittedName>
        <fullName evidence="1">Uncharacterized protein</fullName>
    </submittedName>
</protein>
<accession>A0A0F4GHI5</accession>
<sequence>MAPFVPKMTKLEDMERRVELCTSQVHVVFKRYIVLHVAPNRGVVTTRILEKMEALREEINGMRRLQAVLGNNGQCKQ</sequence>
<dbReference type="EMBL" id="LAFY01000615">
    <property type="protein sequence ID" value="KJX96467.1"/>
    <property type="molecule type" value="Genomic_DNA"/>
</dbReference>
<keyword evidence="2" id="KW-1185">Reference proteome</keyword>
<evidence type="ECO:0000313" key="1">
    <source>
        <dbReference type="EMBL" id="KJX96467.1"/>
    </source>
</evidence>
<gene>
    <name evidence="1" type="ORF">TI39_contig623g00014</name>
</gene>
<name>A0A0F4GHI5_9PEZI</name>
<proteinExistence type="predicted"/>
<dbReference type="AlphaFoldDB" id="A0A0F4GHI5"/>
<comment type="caution">
    <text evidence="1">The sequence shown here is derived from an EMBL/GenBank/DDBJ whole genome shotgun (WGS) entry which is preliminary data.</text>
</comment>
<dbReference type="Proteomes" id="UP000033647">
    <property type="component" value="Unassembled WGS sequence"/>
</dbReference>